<dbReference type="InterPro" id="IPR033749">
    <property type="entry name" value="Polyprenyl_synt_CS"/>
</dbReference>
<protein>
    <submittedName>
        <fullName evidence="7">Polyprenyl synthetase family protein</fullName>
    </submittedName>
</protein>
<evidence type="ECO:0000313" key="7">
    <source>
        <dbReference type="EMBL" id="WTU44858.1"/>
    </source>
</evidence>
<sequence length="337" mass="36815">MKSQTEEGVGVASSDASLTDVENRLLEISRSGRDDLRHVIGYQVGGRRRRVRPRLTLLCHQFAADGAEKGRSRAIEAATAMEMIHVGTLYHDDVVDQAPSRHGRGSVNQLWGNEMAILAGDYIILHAIELVARLGQEEACLAARAGREMCRGMVTETAGRHRLDRTAESYFEVIGEKTAALLSLCCELGTMQATKDPATRAALARFGWHFGMAYQLVDDVLDLTASSVQLGKPVGKDLLEGIFTLPVIRALQRDGAVREHLAAPLCEEAVDNIRRMVINSGAVEETLAIAEQHLCDAADAVRRLGRSPEQAGPLIDFARETIMPDGELRRCALSLRP</sequence>
<dbReference type="Gene3D" id="1.10.600.10">
    <property type="entry name" value="Farnesyl Diphosphate Synthase"/>
    <property type="match status" value="1"/>
</dbReference>
<evidence type="ECO:0000256" key="3">
    <source>
        <dbReference type="ARBA" id="ARBA00022679"/>
    </source>
</evidence>
<dbReference type="SUPFAM" id="SSF48576">
    <property type="entry name" value="Terpenoid synthases"/>
    <property type="match status" value="1"/>
</dbReference>
<dbReference type="CDD" id="cd00685">
    <property type="entry name" value="Trans_IPPS_HT"/>
    <property type="match status" value="1"/>
</dbReference>
<dbReference type="PANTHER" id="PTHR12001">
    <property type="entry name" value="GERANYLGERANYL PYROPHOSPHATE SYNTHASE"/>
    <property type="match status" value="1"/>
</dbReference>
<evidence type="ECO:0000256" key="6">
    <source>
        <dbReference type="RuleBase" id="RU004466"/>
    </source>
</evidence>
<dbReference type="GO" id="GO:0004659">
    <property type="term" value="F:prenyltransferase activity"/>
    <property type="evidence" value="ECO:0007669"/>
    <property type="project" value="InterPro"/>
</dbReference>
<dbReference type="GO" id="GO:0008299">
    <property type="term" value="P:isoprenoid biosynthetic process"/>
    <property type="evidence" value="ECO:0007669"/>
    <property type="project" value="InterPro"/>
</dbReference>
<dbReference type="GO" id="GO:0046872">
    <property type="term" value="F:metal ion binding"/>
    <property type="evidence" value="ECO:0007669"/>
    <property type="project" value="UniProtKB-KW"/>
</dbReference>
<organism evidence="7">
    <name type="scientific">Streptomyces sp. NBC_00060</name>
    <dbReference type="NCBI Taxonomy" id="2975636"/>
    <lineage>
        <taxon>Bacteria</taxon>
        <taxon>Bacillati</taxon>
        <taxon>Actinomycetota</taxon>
        <taxon>Actinomycetes</taxon>
        <taxon>Kitasatosporales</taxon>
        <taxon>Streptomycetaceae</taxon>
        <taxon>Streptomyces</taxon>
    </lineage>
</organism>
<comment type="similarity">
    <text evidence="2 6">Belongs to the FPP/GGPP synthase family.</text>
</comment>
<comment type="cofactor">
    <cofactor evidence="1">
        <name>Mg(2+)</name>
        <dbReference type="ChEBI" id="CHEBI:18420"/>
    </cofactor>
</comment>
<reference evidence="7" key="1">
    <citation type="submission" date="2022-10" db="EMBL/GenBank/DDBJ databases">
        <title>The complete genomes of actinobacterial strains from the NBC collection.</title>
        <authorList>
            <person name="Joergensen T.S."/>
            <person name="Alvarez Arevalo M."/>
            <person name="Sterndorff E.B."/>
            <person name="Faurdal D."/>
            <person name="Vuksanovic O."/>
            <person name="Mourched A.-S."/>
            <person name="Charusanti P."/>
            <person name="Shaw S."/>
            <person name="Blin K."/>
            <person name="Weber T."/>
        </authorList>
    </citation>
    <scope>NUCLEOTIDE SEQUENCE</scope>
    <source>
        <strain evidence="7">NBC_00060</strain>
    </source>
</reference>
<dbReference type="SFLD" id="SFLDS00005">
    <property type="entry name" value="Isoprenoid_Synthase_Type_I"/>
    <property type="match status" value="1"/>
</dbReference>
<name>A0AAU2HCA2_9ACTN</name>
<dbReference type="Pfam" id="PF00348">
    <property type="entry name" value="polyprenyl_synt"/>
    <property type="match status" value="1"/>
</dbReference>
<keyword evidence="5" id="KW-0460">Magnesium</keyword>
<evidence type="ECO:0000256" key="5">
    <source>
        <dbReference type="ARBA" id="ARBA00022842"/>
    </source>
</evidence>
<evidence type="ECO:0000256" key="2">
    <source>
        <dbReference type="ARBA" id="ARBA00006706"/>
    </source>
</evidence>
<evidence type="ECO:0000256" key="1">
    <source>
        <dbReference type="ARBA" id="ARBA00001946"/>
    </source>
</evidence>
<evidence type="ECO:0000256" key="4">
    <source>
        <dbReference type="ARBA" id="ARBA00022723"/>
    </source>
</evidence>
<dbReference type="InterPro" id="IPR008949">
    <property type="entry name" value="Isoprenoid_synthase_dom_sf"/>
</dbReference>
<gene>
    <name evidence="7" type="ORF">OHV25_37405</name>
</gene>
<dbReference type="PANTHER" id="PTHR12001:SF69">
    <property type="entry name" value="ALL TRANS-POLYPRENYL-DIPHOSPHATE SYNTHASE PDSS1"/>
    <property type="match status" value="1"/>
</dbReference>
<dbReference type="AlphaFoldDB" id="A0AAU2HCA2"/>
<keyword evidence="3 6" id="KW-0808">Transferase</keyword>
<proteinExistence type="inferred from homology"/>
<dbReference type="InterPro" id="IPR000092">
    <property type="entry name" value="Polyprenyl_synt"/>
</dbReference>
<dbReference type="PROSITE" id="PS00444">
    <property type="entry name" value="POLYPRENYL_SYNTHASE_2"/>
    <property type="match status" value="1"/>
</dbReference>
<accession>A0AAU2HCA2</accession>
<keyword evidence="4" id="KW-0479">Metal-binding</keyword>
<dbReference type="EMBL" id="CP108253">
    <property type="protein sequence ID" value="WTU44858.1"/>
    <property type="molecule type" value="Genomic_DNA"/>
</dbReference>